<dbReference type="EC" id="3.4.21.107" evidence="4"/>
<dbReference type="Pfam" id="PF13365">
    <property type="entry name" value="Trypsin_2"/>
    <property type="match status" value="1"/>
</dbReference>
<comment type="catalytic activity">
    <reaction evidence="1">
        <text>Acts on substrates that are at least partially unfolded. The cleavage site P1 residue is normally between a pair of hydrophobic residues, such as Val-|-Val.</text>
        <dbReference type="EC" id="3.4.21.107"/>
    </reaction>
</comment>
<evidence type="ECO:0000256" key="10">
    <source>
        <dbReference type="ARBA" id="ARBA00022801"/>
    </source>
</evidence>
<keyword evidence="12" id="KW-0346">Stress response</keyword>
<dbReference type="InterPro" id="IPR009003">
    <property type="entry name" value="Peptidase_S1_PA"/>
</dbReference>
<dbReference type="NCBIfam" id="TIGR02037">
    <property type="entry name" value="degP_htrA_DO"/>
    <property type="match status" value="1"/>
</dbReference>
<dbReference type="SMART" id="SM00228">
    <property type="entry name" value="PDZ"/>
    <property type="match status" value="2"/>
</dbReference>
<accession>A0A4R7C928</accession>
<keyword evidence="8" id="KW-0677">Repeat</keyword>
<dbReference type="Pfam" id="PF13180">
    <property type="entry name" value="PDZ_2"/>
    <property type="match status" value="1"/>
</dbReference>
<gene>
    <name evidence="19" type="ORF">EV668_2082</name>
</gene>
<feature type="domain" description="PDZ" evidence="18">
    <location>
        <begin position="285"/>
        <end position="354"/>
    </location>
</feature>
<comment type="caution">
    <text evidence="19">The sequence shown here is derived from an EMBL/GenBank/DDBJ whole genome shotgun (WGS) entry which is preliminary data.</text>
</comment>
<keyword evidence="20" id="KW-1185">Reference proteome</keyword>
<evidence type="ECO:0000256" key="7">
    <source>
        <dbReference type="ARBA" id="ARBA00022729"/>
    </source>
</evidence>
<comment type="similarity">
    <text evidence="3">Belongs to the peptidase S1C family.</text>
</comment>
<feature type="binding site" evidence="15">
    <location>
        <begin position="244"/>
        <end position="246"/>
    </location>
    <ligand>
        <name>substrate</name>
    </ligand>
</feature>
<dbReference type="InterPro" id="IPR041489">
    <property type="entry name" value="PDZ_6"/>
</dbReference>
<feature type="compositionally biased region" description="Basic and acidic residues" evidence="16">
    <location>
        <begin position="105"/>
        <end position="115"/>
    </location>
</feature>
<feature type="active site" description="Charge relay system" evidence="14">
    <location>
        <position position="143"/>
    </location>
</feature>
<evidence type="ECO:0000256" key="15">
    <source>
        <dbReference type="PIRSR" id="PIRSR611782-2"/>
    </source>
</evidence>
<dbReference type="InterPro" id="IPR001478">
    <property type="entry name" value="PDZ"/>
</dbReference>
<dbReference type="Proteomes" id="UP000295122">
    <property type="component" value="Unassembled WGS sequence"/>
</dbReference>
<dbReference type="PROSITE" id="PS50106">
    <property type="entry name" value="PDZ"/>
    <property type="match status" value="2"/>
</dbReference>
<dbReference type="InterPro" id="IPR011782">
    <property type="entry name" value="Pept_S1C_Do"/>
</dbReference>
<proteinExistence type="inferred from homology"/>
<dbReference type="PANTHER" id="PTHR22939:SF130">
    <property type="entry name" value="PERIPLASMIC SERINE ENDOPROTEASE DEGP-LIKE-RELATED"/>
    <property type="match status" value="1"/>
</dbReference>
<evidence type="ECO:0000256" key="11">
    <source>
        <dbReference type="ARBA" id="ARBA00022825"/>
    </source>
</evidence>
<dbReference type="PANTHER" id="PTHR22939">
    <property type="entry name" value="SERINE PROTEASE FAMILY S1C HTRA-RELATED"/>
    <property type="match status" value="1"/>
</dbReference>
<dbReference type="SUPFAM" id="SSF50494">
    <property type="entry name" value="Trypsin-like serine proteases"/>
    <property type="match status" value="1"/>
</dbReference>
<evidence type="ECO:0000256" key="12">
    <source>
        <dbReference type="ARBA" id="ARBA00023016"/>
    </source>
</evidence>
<dbReference type="EMBL" id="SNZR01000011">
    <property type="protein sequence ID" value="TDR94793.1"/>
    <property type="molecule type" value="Genomic_DNA"/>
</dbReference>
<dbReference type="InterPro" id="IPR036034">
    <property type="entry name" value="PDZ_sf"/>
</dbReference>
<dbReference type="AlphaFoldDB" id="A0A4R7C928"/>
<feature type="binding site" evidence="15">
    <location>
        <position position="143"/>
    </location>
    <ligand>
        <name>substrate</name>
    </ligand>
</feature>
<evidence type="ECO:0000259" key="18">
    <source>
        <dbReference type="PROSITE" id="PS50106"/>
    </source>
</evidence>
<evidence type="ECO:0000256" key="9">
    <source>
        <dbReference type="ARBA" id="ARBA00022764"/>
    </source>
</evidence>
<evidence type="ECO:0000256" key="5">
    <source>
        <dbReference type="ARBA" id="ARBA00013958"/>
    </source>
</evidence>
<protein>
    <recommendedName>
        <fullName evidence="5">Probable periplasmic serine endoprotease DegP-like</fullName>
        <ecNumber evidence="4">3.4.21.107</ecNumber>
    </recommendedName>
    <alternativeName>
        <fullName evidence="13">Protease Do</fullName>
    </alternativeName>
</protein>
<dbReference type="CDD" id="cd10839">
    <property type="entry name" value="cpPDZ1_DegP-like"/>
    <property type="match status" value="1"/>
</dbReference>
<evidence type="ECO:0000256" key="2">
    <source>
        <dbReference type="ARBA" id="ARBA00004418"/>
    </source>
</evidence>
<dbReference type="GO" id="GO:0012501">
    <property type="term" value="P:programmed cell death"/>
    <property type="evidence" value="ECO:0007669"/>
    <property type="project" value="TreeGrafter"/>
</dbReference>
<feature type="chain" id="PRO_5038534461" description="Probable periplasmic serine endoprotease DegP-like" evidence="17">
    <location>
        <begin position="34"/>
        <end position="501"/>
    </location>
</feature>
<dbReference type="InterPro" id="IPR001940">
    <property type="entry name" value="Peptidase_S1C"/>
</dbReference>
<dbReference type="Gene3D" id="2.30.42.10">
    <property type="match status" value="2"/>
</dbReference>
<dbReference type="SUPFAM" id="SSF50156">
    <property type="entry name" value="PDZ domain-like"/>
    <property type="match status" value="2"/>
</dbReference>
<keyword evidence="7 17" id="KW-0732">Signal</keyword>
<evidence type="ECO:0000313" key="20">
    <source>
        <dbReference type="Proteomes" id="UP000295122"/>
    </source>
</evidence>
<dbReference type="PRINTS" id="PR00834">
    <property type="entry name" value="PROTEASES2C"/>
</dbReference>
<feature type="region of interest" description="Disordered" evidence="16">
    <location>
        <begin position="105"/>
        <end position="127"/>
    </location>
</feature>
<feature type="active site" description="Charge relay system" evidence="14">
    <location>
        <position position="246"/>
    </location>
</feature>
<evidence type="ECO:0000256" key="13">
    <source>
        <dbReference type="ARBA" id="ARBA00032850"/>
    </source>
</evidence>
<feature type="active site" description="Charge relay system" evidence="14">
    <location>
        <position position="173"/>
    </location>
</feature>
<dbReference type="GO" id="GO:0004252">
    <property type="term" value="F:serine-type endopeptidase activity"/>
    <property type="evidence" value="ECO:0007669"/>
    <property type="project" value="InterPro"/>
</dbReference>
<keyword evidence="9" id="KW-0574">Periplasm</keyword>
<comment type="subcellular location">
    <subcellularLocation>
        <location evidence="2">Periplasm</location>
    </subcellularLocation>
</comment>
<feature type="binding site" evidence="15">
    <location>
        <position position="173"/>
    </location>
    <ligand>
        <name>substrate</name>
    </ligand>
</feature>
<name>A0A4R7C928_9HYPH</name>
<reference evidence="19 20" key="1">
    <citation type="submission" date="2019-03" db="EMBL/GenBank/DDBJ databases">
        <title>Genomic Encyclopedia of Type Strains, Phase IV (KMG-IV): sequencing the most valuable type-strain genomes for metagenomic binning, comparative biology and taxonomic classification.</title>
        <authorList>
            <person name="Goeker M."/>
        </authorList>
    </citation>
    <scope>NUCLEOTIDE SEQUENCE [LARGE SCALE GENOMIC DNA]</scope>
    <source>
        <strain evidence="19 20">DSM 25903</strain>
    </source>
</reference>
<keyword evidence="6 19" id="KW-0645">Protease</keyword>
<dbReference type="RefSeq" id="WP_133769651.1">
    <property type="nucleotide sequence ID" value="NZ_SNZR01000011.1"/>
</dbReference>
<keyword evidence="11" id="KW-0720">Serine protease</keyword>
<sequence length="501" mass="51403">MSSTGQSGSSSLRRKALASAAAVAIVASGAVGAAVLEGHPAFAQAPITVSPQSQSQAPASFADVVDAVKPAVVSVKVMIETASDEGGMGSRMERLPPQLRELFGDRFSDRSEGGPRRQAPRRGQSQGSGFFISADGFVVTNNHVVQKASQVEVTTDDGRTLKAKVIGSDPKSDLALLKVEEAGTYPFVKLAPAQPRVGDWVVAIGNPFGLGGTVTSGIVSARGRDIGAGPYDDFLQIDASINRGNSGGPTFNLRGEVVGVNTAIASPSGGSVGLAFAIPAATVESVVAQLKDHGSVSRGFLGVQIQPMTKDLAEGLGIDRTKGALINSTEPGTPAAKAGLRSGDVLVSVNGQSVADARDLSRRIAGLKPGSKVDVVYLRDGRERTTEVQLGELPEQRSASLGDRGGVERGSLRLGLQLAPAPRGEDGVAVMNVDPDGPAAGRGIREGDIIVEVGGKTVRDPSDVADGIKAARADGRKAVLMRVKSRDGTRFVAIALSPNAG</sequence>
<evidence type="ECO:0000256" key="8">
    <source>
        <dbReference type="ARBA" id="ARBA00022737"/>
    </source>
</evidence>
<evidence type="ECO:0000256" key="17">
    <source>
        <dbReference type="SAM" id="SignalP"/>
    </source>
</evidence>
<evidence type="ECO:0000313" key="19">
    <source>
        <dbReference type="EMBL" id="TDR94793.1"/>
    </source>
</evidence>
<feature type="domain" description="PDZ" evidence="18">
    <location>
        <begin position="408"/>
        <end position="460"/>
    </location>
</feature>
<organism evidence="19 20">
    <name type="scientific">Enterovirga rhinocerotis</name>
    <dbReference type="NCBI Taxonomy" id="1339210"/>
    <lineage>
        <taxon>Bacteria</taxon>
        <taxon>Pseudomonadati</taxon>
        <taxon>Pseudomonadota</taxon>
        <taxon>Alphaproteobacteria</taxon>
        <taxon>Hyphomicrobiales</taxon>
        <taxon>Methylobacteriaceae</taxon>
        <taxon>Enterovirga</taxon>
    </lineage>
</organism>
<evidence type="ECO:0000256" key="4">
    <source>
        <dbReference type="ARBA" id="ARBA00013035"/>
    </source>
</evidence>
<dbReference type="GO" id="GO:0006508">
    <property type="term" value="P:proteolysis"/>
    <property type="evidence" value="ECO:0007669"/>
    <property type="project" value="UniProtKB-KW"/>
</dbReference>
<evidence type="ECO:0000256" key="16">
    <source>
        <dbReference type="SAM" id="MobiDB-lite"/>
    </source>
</evidence>
<dbReference type="Gene3D" id="2.40.10.120">
    <property type="match status" value="1"/>
</dbReference>
<feature type="signal peptide" evidence="17">
    <location>
        <begin position="1"/>
        <end position="33"/>
    </location>
</feature>
<dbReference type="FunFam" id="2.40.10.120:FF:000007">
    <property type="entry name" value="Periplasmic serine endoprotease DegP-like"/>
    <property type="match status" value="1"/>
</dbReference>
<dbReference type="GO" id="GO:0042597">
    <property type="term" value="C:periplasmic space"/>
    <property type="evidence" value="ECO:0007669"/>
    <property type="project" value="UniProtKB-SubCell"/>
</dbReference>
<evidence type="ECO:0000256" key="14">
    <source>
        <dbReference type="PIRSR" id="PIRSR611782-1"/>
    </source>
</evidence>
<keyword evidence="10" id="KW-0378">Hydrolase</keyword>
<evidence type="ECO:0000256" key="3">
    <source>
        <dbReference type="ARBA" id="ARBA00010541"/>
    </source>
</evidence>
<dbReference type="OrthoDB" id="9758917at2"/>
<evidence type="ECO:0000256" key="6">
    <source>
        <dbReference type="ARBA" id="ARBA00022670"/>
    </source>
</evidence>
<evidence type="ECO:0000256" key="1">
    <source>
        <dbReference type="ARBA" id="ARBA00001772"/>
    </source>
</evidence>
<dbReference type="Pfam" id="PF17820">
    <property type="entry name" value="PDZ_6"/>
    <property type="match status" value="1"/>
</dbReference>